<evidence type="ECO:0000256" key="5">
    <source>
        <dbReference type="ARBA" id="ARBA00022553"/>
    </source>
</evidence>
<evidence type="ECO:0000256" key="7">
    <source>
        <dbReference type="ARBA" id="ARBA00022741"/>
    </source>
</evidence>
<evidence type="ECO:0000256" key="6">
    <source>
        <dbReference type="ARBA" id="ARBA00022723"/>
    </source>
</evidence>
<evidence type="ECO:0000256" key="12">
    <source>
        <dbReference type="ARBA" id="ARBA00023288"/>
    </source>
</evidence>
<dbReference type="InterPro" id="IPR005225">
    <property type="entry name" value="Small_GTP-bd"/>
</dbReference>
<evidence type="ECO:0000256" key="11">
    <source>
        <dbReference type="ARBA" id="ARBA00023139"/>
    </source>
</evidence>
<dbReference type="SMART" id="SM00173">
    <property type="entry name" value="RAS"/>
    <property type="match status" value="1"/>
</dbReference>
<evidence type="ECO:0000256" key="8">
    <source>
        <dbReference type="ARBA" id="ARBA00022842"/>
    </source>
</evidence>
<evidence type="ECO:0000313" key="13">
    <source>
        <dbReference type="Ensembl" id="ENSLLEP00000049212.1"/>
    </source>
</evidence>
<keyword evidence="4" id="KW-1003">Cell membrane</keyword>
<comment type="similarity">
    <text evidence="3">Belongs to the small GTPase superfamily. Rho family.</text>
</comment>
<dbReference type="InterPro" id="IPR001806">
    <property type="entry name" value="Small_GTPase"/>
</dbReference>
<dbReference type="GO" id="GO:0007264">
    <property type="term" value="P:small GTPase-mediated signal transduction"/>
    <property type="evidence" value="ECO:0007669"/>
    <property type="project" value="InterPro"/>
</dbReference>
<dbReference type="PANTHER" id="PTHR24072">
    <property type="entry name" value="RHO FAMILY GTPASE"/>
    <property type="match status" value="1"/>
</dbReference>
<evidence type="ECO:0000256" key="9">
    <source>
        <dbReference type="ARBA" id="ARBA00023134"/>
    </source>
</evidence>
<evidence type="ECO:0000256" key="3">
    <source>
        <dbReference type="ARBA" id="ARBA00010142"/>
    </source>
</evidence>
<dbReference type="PRINTS" id="PR00449">
    <property type="entry name" value="RASTRNSFRMNG"/>
</dbReference>
<dbReference type="GO" id="GO:0008360">
    <property type="term" value="P:regulation of cell shape"/>
    <property type="evidence" value="ECO:0007669"/>
    <property type="project" value="UniProtKB-ARBA"/>
</dbReference>
<dbReference type="Proteomes" id="UP000694569">
    <property type="component" value="Unplaced"/>
</dbReference>
<dbReference type="GO" id="GO:0003924">
    <property type="term" value="F:GTPase activity"/>
    <property type="evidence" value="ECO:0007669"/>
    <property type="project" value="InterPro"/>
</dbReference>
<evidence type="ECO:0000313" key="14">
    <source>
        <dbReference type="Proteomes" id="UP000694569"/>
    </source>
</evidence>
<dbReference type="GeneTree" id="ENSGT00940000165900"/>
<dbReference type="PROSITE" id="PS51419">
    <property type="entry name" value="RAB"/>
    <property type="match status" value="1"/>
</dbReference>
<dbReference type="SMART" id="SM00174">
    <property type="entry name" value="RHO"/>
    <property type="match status" value="1"/>
</dbReference>
<name>A0A8C5WMF2_9ANUR</name>
<keyword evidence="11" id="KW-0564">Palmitate</keyword>
<dbReference type="SMART" id="SM00175">
    <property type="entry name" value="RAB"/>
    <property type="match status" value="1"/>
</dbReference>
<sequence length="264" mass="28835">MVQDSGQSVTGAGLGAECDRRRTRVMAPQGSRLAGFQAPPVPPHRAVMAPAGPARGVKLVLLGDGAVGKTSLLLSYTNNGFPGRYFPTACDSFSALVEVGKIPVKLQLCDTAGQDEFDKLRHICYPRTDVLILCFSVVSPSSFQNISEKWIPEIHGHCPRVPLLLVGTQCDLREDVKVHVQLARHREKPVPPSSAQALAEKIGAVAYVECSALTQKNLKEVFDAAILSGLRHSELRLQRECKMACTASKMRTLSRGWWKKYVCI</sequence>
<dbReference type="Pfam" id="PF00071">
    <property type="entry name" value="Ras"/>
    <property type="match status" value="1"/>
</dbReference>
<dbReference type="PROSITE" id="PS51421">
    <property type="entry name" value="RAS"/>
    <property type="match status" value="1"/>
</dbReference>
<keyword evidence="12" id="KW-0449">Lipoprotein</keyword>
<dbReference type="GO" id="GO:0005525">
    <property type="term" value="F:GTP binding"/>
    <property type="evidence" value="ECO:0007669"/>
    <property type="project" value="UniProtKB-KW"/>
</dbReference>
<dbReference type="InterPro" id="IPR003578">
    <property type="entry name" value="Small_GTPase_Rho"/>
</dbReference>
<reference evidence="13" key="1">
    <citation type="submission" date="2025-08" db="UniProtKB">
        <authorList>
            <consortium name="Ensembl"/>
        </authorList>
    </citation>
    <scope>IDENTIFICATION</scope>
</reference>
<dbReference type="FunFam" id="3.40.50.300:FF:000561">
    <property type="entry name" value="rho-related GTP-binding protein RhoV"/>
    <property type="match status" value="1"/>
</dbReference>
<keyword evidence="10" id="KW-0472">Membrane</keyword>
<dbReference type="Gene3D" id="3.40.50.300">
    <property type="entry name" value="P-loop containing nucleotide triphosphate hydrolases"/>
    <property type="match status" value="1"/>
</dbReference>
<dbReference type="InterPro" id="IPR027417">
    <property type="entry name" value="P-loop_NTPase"/>
</dbReference>
<keyword evidence="8" id="KW-0460">Magnesium</keyword>
<dbReference type="OrthoDB" id="8830751at2759"/>
<protein>
    <submittedName>
        <fullName evidence="13">Uncharacterized protein</fullName>
    </submittedName>
</protein>
<dbReference type="GO" id="GO:0005886">
    <property type="term" value="C:plasma membrane"/>
    <property type="evidence" value="ECO:0007669"/>
    <property type="project" value="UniProtKB-SubCell"/>
</dbReference>
<dbReference type="CDD" id="cd04130">
    <property type="entry name" value="Wrch_1"/>
    <property type="match status" value="1"/>
</dbReference>
<keyword evidence="7" id="KW-0547">Nucleotide-binding</keyword>
<evidence type="ECO:0000256" key="4">
    <source>
        <dbReference type="ARBA" id="ARBA00022475"/>
    </source>
</evidence>
<dbReference type="GO" id="GO:0007010">
    <property type="term" value="P:cytoskeleton organization"/>
    <property type="evidence" value="ECO:0007669"/>
    <property type="project" value="UniProtKB-ARBA"/>
</dbReference>
<dbReference type="Ensembl" id="ENSLLET00000051130.1">
    <property type="protein sequence ID" value="ENSLLEP00000049212.1"/>
    <property type="gene ID" value="ENSLLEG00000030969.1"/>
</dbReference>
<dbReference type="PROSITE" id="PS51420">
    <property type="entry name" value="RHO"/>
    <property type="match status" value="1"/>
</dbReference>
<keyword evidence="14" id="KW-1185">Reference proteome</keyword>
<comment type="subcellular location">
    <subcellularLocation>
        <location evidence="2">Cell membrane</location>
        <topology evidence="2">Lipid-anchor</topology>
        <orientation evidence="2">Cytoplasmic side</orientation>
    </subcellularLocation>
</comment>
<keyword evidence="6" id="KW-0479">Metal-binding</keyword>
<keyword evidence="5" id="KW-0597">Phosphoprotein</keyword>
<proteinExistence type="inferred from homology"/>
<accession>A0A8C5WMF2</accession>
<evidence type="ECO:0000256" key="1">
    <source>
        <dbReference type="ARBA" id="ARBA00001946"/>
    </source>
</evidence>
<organism evidence="13 14">
    <name type="scientific">Leptobrachium leishanense</name>
    <name type="common">Leishan spiny toad</name>
    <dbReference type="NCBI Taxonomy" id="445787"/>
    <lineage>
        <taxon>Eukaryota</taxon>
        <taxon>Metazoa</taxon>
        <taxon>Chordata</taxon>
        <taxon>Craniata</taxon>
        <taxon>Vertebrata</taxon>
        <taxon>Euteleostomi</taxon>
        <taxon>Amphibia</taxon>
        <taxon>Batrachia</taxon>
        <taxon>Anura</taxon>
        <taxon>Pelobatoidea</taxon>
        <taxon>Megophryidae</taxon>
        <taxon>Leptobrachium</taxon>
    </lineage>
</organism>
<dbReference type="SUPFAM" id="SSF52540">
    <property type="entry name" value="P-loop containing nucleoside triphosphate hydrolases"/>
    <property type="match status" value="1"/>
</dbReference>
<dbReference type="AlphaFoldDB" id="A0A8C5WMF2"/>
<comment type="cofactor">
    <cofactor evidence="1">
        <name>Mg(2+)</name>
        <dbReference type="ChEBI" id="CHEBI:18420"/>
    </cofactor>
</comment>
<dbReference type="GO" id="GO:0046872">
    <property type="term" value="F:metal ion binding"/>
    <property type="evidence" value="ECO:0007669"/>
    <property type="project" value="UniProtKB-KW"/>
</dbReference>
<evidence type="ECO:0000256" key="10">
    <source>
        <dbReference type="ARBA" id="ARBA00023136"/>
    </source>
</evidence>
<dbReference type="NCBIfam" id="TIGR00231">
    <property type="entry name" value="small_GTP"/>
    <property type="match status" value="1"/>
</dbReference>
<keyword evidence="9" id="KW-0342">GTP-binding</keyword>
<evidence type="ECO:0000256" key="2">
    <source>
        <dbReference type="ARBA" id="ARBA00004342"/>
    </source>
</evidence>
<reference evidence="13" key="2">
    <citation type="submission" date="2025-09" db="UniProtKB">
        <authorList>
            <consortium name="Ensembl"/>
        </authorList>
    </citation>
    <scope>IDENTIFICATION</scope>
</reference>